<feature type="transmembrane region" description="Helical" evidence="7">
    <location>
        <begin position="262"/>
        <end position="282"/>
    </location>
</feature>
<feature type="transmembrane region" description="Helical" evidence="7">
    <location>
        <begin position="228"/>
        <end position="247"/>
    </location>
</feature>
<evidence type="ECO:0000256" key="5">
    <source>
        <dbReference type="ARBA" id="ARBA00022989"/>
    </source>
</evidence>
<feature type="transmembrane region" description="Helical" evidence="7">
    <location>
        <begin position="320"/>
        <end position="339"/>
    </location>
</feature>
<name>A0A1E7FX75_9STRA</name>
<reference evidence="8 9" key="1">
    <citation type="submission" date="2016-09" db="EMBL/GenBank/DDBJ databases">
        <title>Extensive genetic diversity and differential bi-allelic expression allows diatom success in the polar Southern Ocean.</title>
        <authorList>
            <consortium name="DOE Joint Genome Institute"/>
            <person name="Mock T."/>
            <person name="Otillar R.P."/>
            <person name="Strauss J."/>
            <person name="Dupont C."/>
            <person name="Frickenhaus S."/>
            <person name="Maumus F."/>
            <person name="Mcmullan M."/>
            <person name="Sanges R."/>
            <person name="Schmutz J."/>
            <person name="Toseland A."/>
            <person name="Valas R."/>
            <person name="Veluchamy A."/>
            <person name="Ward B.J."/>
            <person name="Allen A."/>
            <person name="Barry K."/>
            <person name="Falciatore A."/>
            <person name="Ferrante M."/>
            <person name="Fortunato A.E."/>
            <person name="Gloeckner G."/>
            <person name="Gruber A."/>
            <person name="Hipkin R."/>
            <person name="Janech M."/>
            <person name="Kroth P."/>
            <person name="Leese F."/>
            <person name="Lindquist E."/>
            <person name="Lyon B.R."/>
            <person name="Martin J."/>
            <person name="Mayer C."/>
            <person name="Parker M."/>
            <person name="Quesneville H."/>
            <person name="Raymond J."/>
            <person name="Uhlig C."/>
            <person name="Valentin K.U."/>
            <person name="Worden A.Z."/>
            <person name="Armbrust E.V."/>
            <person name="Bowler C."/>
            <person name="Green B."/>
            <person name="Moulton V."/>
            <person name="Van Oosterhout C."/>
            <person name="Grigoriev I."/>
        </authorList>
    </citation>
    <scope>NUCLEOTIDE SEQUENCE [LARGE SCALE GENOMIC DNA]</scope>
    <source>
        <strain evidence="8 9">CCMP1102</strain>
    </source>
</reference>
<organism evidence="8 9">
    <name type="scientific">Fragilariopsis cylindrus CCMP1102</name>
    <dbReference type="NCBI Taxonomy" id="635003"/>
    <lineage>
        <taxon>Eukaryota</taxon>
        <taxon>Sar</taxon>
        <taxon>Stramenopiles</taxon>
        <taxon>Ochrophyta</taxon>
        <taxon>Bacillariophyta</taxon>
        <taxon>Bacillariophyceae</taxon>
        <taxon>Bacillariophycidae</taxon>
        <taxon>Bacillariales</taxon>
        <taxon>Bacillariaceae</taxon>
        <taxon>Fragilariopsis</taxon>
    </lineage>
</organism>
<dbReference type="EMBL" id="KV784353">
    <property type="protein sequence ID" value="OEU22735.1"/>
    <property type="molecule type" value="Genomic_DNA"/>
</dbReference>
<keyword evidence="5 7" id="KW-1133">Transmembrane helix</keyword>
<dbReference type="GO" id="GO:0016020">
    <property type="term" value="C:membrane"/>
    <property type="evidence" value="ECO:0007669"/>
    <property type="project" value="UniProtKB-SubCell"/>
</dbReference>
<feature type="transmembrane region" description="Helical" evidence="7">
    <location>
        <begin position="25"/>
        <end position="43"/>
    </location>
</feature>
<dbReference type="InterPro" id="IPR009262">
    <property type="entry name" value="SLC35_F1/F2/F6"/>
</dbReference>
<evidence type="ECO:0000256" key="4">
    <source>
        <dbReference type="ARBA" id="ARBA00022692"/>
    </source>
</evidence>
<dbReference type="GO" id="GO:0022857">
    <property type="term" value="F:transmembrane transporter activity"/>
    <property type="evidence" value="ECO:0007669"/>
    <property type="project" value="InterPro"/>
</dbReference>
<evidence type="ECO:0000313" key="9">
    <source>
        <dbReference type="Proteomes" id="UP000095751"/>
    </source>
</evidence>
<dbReference type="SUPFAM" id="SSF103481">
    <property type="entry name" value="Multidrug resistance efflux transporter EmrE"/>
    <property type="match status" value="1"/>
</dbReference>
<keyword evidence="6 7" id="KW-0472">Membrane</keyword>
<evidence type="ECO:0000256" key="1">
    <source>
        <dbReference type="ARBA" id="ARBA00004141"/>
    </source>
</evidence>
<feature type="transmembrane region" description="Helical" evidence="7">
    <location>
        <begin position="160"/>
        <end position="178"/>
    </location>
</feature>
<dbReference type="OrthoDB" id="44433at2759"/>
<protein>
    <submittedName>
        <fullName evidence="8">DUF914-domain-containing protein</fullName>
    </submittedName>
</protein>
<dbReference type="PANTHER" id="PTHR14233:SF4">
    <property type="entry name" value="SOLUTE CARRIER FAMILY 35 MEMBER F2"/>
    <property type="match status" value="1"/>
</dbReference>
<comment type="similarity">
    <text evidence="2">Belongs to the SLC35F solute transporter family.</text>
</comment>
<dbReference type="InParanoid" id="A0A1E7FX75"/>
<proteinExistence type="inferred from homology"/>
<dbReference type="Pfam" id="PF06027">
    <property type="entry name" value="SLC35F"/>
    <property type="match status" value="1"/>
</dbReference>
<keyword evidence="4 7" id="KW-0812">Transmembrane</keyword>
<evidence type="ECO:0000313" key="8">
    <source>
        <dbReference type="EMBL" id="OEU22735.1"/>
    </source>
</evidence>
<feature type="transmembrane region" description="Helical" evidence="7">
    <location>
        <begin position="198"/>
        <end position="216"/>
    </location>
</feature>
<accession>A0A1E7FX75</accession>
<dbReference type="InterPro" id="IPR052221">
    <property type="entry name" value="SLC35F_Transporter"/>
</dbReference>
<comment type="subcellular location">
    <subcellularLocation>
        <location evidence="1">Membrane</location>
        <topology evidence="1">Multi-pass membrane protein</topology>
    </subcellularLocation>
</comment>
<gene>
    <name evidence="8" type="ORF">FRACYDRAFT_179350</name>
</gene>
<dbReference type="Proteomes" id="UP000095751">
    <property type="component" value="Unassembled WGS sequence"/>
</dbReference>
<dbReference type="KEGG" id="fcy:FRACYDRAFT_179350"/>
<evidence type="ECO:0000256" key="3">
    <source>
        <dbReference type="ARBA" id="ARBA00022448"/>
    </source>
</evidence>
<feature type="transmembrane region" description="Helical" evidence="7">
    <location>
        <begin position="55"/>
        <end position="74"/>
    </location>
</feature>
<keyword evidence="9" id="KW-1185">Reference proteome</keyword>
<feature type="transmembrane region" description="Helical" evidence="7">
    <location>
        <begin position="294"/>
        <end position="314"/>
    </location>
</feature>
<evidence type="ECO:0000256" key="7">
    <source>
        <dbReference type="SAM" id="Phobius"/>
    </source>
</evidence>
<feature type="transmembrane region" description="Helical" evidence="7">
    <location>
        <begin position="105"/>
        <end position="125"/>
    </location>
</feature>
<evidence type="ECO:0000256" key="2">
    <source>
        <dbReference type="ARBA" id="ARBA00007863"/>
    </source>
</evidence>
<dbReference type="InterPro" id="IPR037185">
    <property type="entry name" value="EmrE-like"/>
</dbReference>
<sequence>MFFHELERRRQDRSTGEPVKTRNKWSALIFGQFVALVATSMNATSYTLEYGMKKVFPMFLMFFSYTILSLHLFWSCSQSSSSSVSEEEEARYRIPFTNVKIRTPWYYYLCLSILDIGSNYLTLLAMTQTSFTSATLLGSLTIPSTMIFCNILLGKVYRPMHYVGVFLCMMGGSITILTDMGVTSSSSSSDNHPNSYTGDILAVVAAVGYGVGDAAAEFWVKHIDRKEYLGMIGLFGSLWALIASFVFERKAIIDLFADKKLLLPTSGIIVWYIISLVAYYILESTFLTKSDATLLNLSLQTSNFYAILFSVIVFREIPDIHFFVAIVFVISGVFVYELCGNNDYYSTQRICQRKQHDNKLTNNNSDAIPSQKTTYQSIETINI</sequence>
<dbReference type="AlphaFoldDB" id="A0A1E7FX75"/>
<dbReference type="PANTHER" id="PTHR14233">
    <property type="entry name" value="DUF914-RELATED"/>
    <property type="match status" value="1"/>
</dbReference>
<keyword evidence="3" id="KW-0813">Transport</keyword>
<feature type="transmembrane region" description="Helical" evidence="7">
    <location>
        <begin position="131"/>
        <end position="153"/>
    </location>
</feature>
<evidence type="ECO:0000256" key="6">
    <source>
        <dbReference type="ARBA" id="ARBA00023136"/>
    </source>
</evidence>